<keyword evidence="4" id="KW-0963">Cytoplasm</keyword>
<feature type="active site" description="Nucleophile; cysteine thiosulfonate intermediate" evidence="4">
    <location>
        <position position="231"/>
    </location>
</feature>
<gene>
    <name evidence="4" type="primary">cysH</name>
    <name evidence="6" type="ORF">DES32_1771</name>
</gene>
<keyword evidence="4" id="KW-0408">Iron</keyword>
<reference evidence="6 7" key="1">
    <citation type="submission" date="2018-08" db="EMBL/GenBank/DDBJ databases">
        <title>Genomic Encyclopedia of Type Strains, Phase IV (KMG-IV): sequencing the most valuable type-strain genomes for metagenomic binning, comparative biology and taxonomic classification.</title>
        <authorList>
            <person name="Goeker M."/>
        </authorList>
    </citation>
    <scope>NUCLEOTIDE SEQUENCE [LARGE SCALE GENOMIC DNA]</scope>
    <source>
        <strain evidence="6 7">BW863</strain>
    </source>
</reference>
<comment type="function">
    <text evidence="4">Catalyzes the formation of sulfite from adenosine 5'-phosphosulfate (APS) using thioredoxin as an electron donor.</text>
</comment>
<evidence type="ECO:0000313" key="7">
    <source>
        <dbReference type="Proteomes" id="UP000256900"/>
    </source>
</evidence>
<comment type="caution">
    <text evidence="6">The sequence shown here is derived from an EMBL/GenBank/DDBJ whole genome shotgun (WGS) entry which is preliminary data.</text>
</comment>
<comment type="cofactor">
    <cofactor evidence="4">
        <name>[4Fe-4S] cluster</name>
        <dbReference type="ChEBI" id="CHEBI:49883"/>
    </cofactor>
    <text evidence="4">Binds 1 [4Fe-4S] cluster per subunit.</text>
</comment>
<keyword evidence="4" id="KW-0479">Metal-binding</keyword>
<evidence type="ECO:0000259" key="5">
    <source>
        <dbReference type="Pfam" id="PF01507"/>
    </source>
</evidence>
<organism evidence="6 7">
    <name type="scientific">Methylovirgula ligni</name>
    <dbReference type="NCBI Taxonomy" id="569860"/>
    <lineage>
        <taxon>Bacteria</taxon>
        <taxon>Pseudomonadati</taxon>
        <taxon>Pseudomonadota</taxon>
        <taxon>Alphaproteobacteria</taxon>
        <taxon>Hyphomicrobiales</taxon>
        <taxon>Beijerinckiaceae</taxon>
        <taxon>Methylovirgula</taxon>
    </lineage>
</organism>
<dbReference type="GO" id="GO:0046872">
    <property type="term" value="F:metal ion binding"/>
    <property type="evidence" value="ECO:0007669"/>
    <property type="project" value="UniProtKB-KW"/>
</dbReference>
<feature type="binding site" evidence="4">
    <location>
        <position position="124"/>
    </location>
    <ligand>
        <name>[4Fe-4S] cluster</name>
        <dbReference type="ChEBI" id="CHEBI:49883"/>
    </ligand>
</feature>
<accession>A0A3D9Z2B0</accession>
<dbReference type="GO" id="GO:0070814">
    <property type="term" value="P:hydrogen sulfide biosynthetic process"/>
    <property type="evidence" value="ECO:0007669"/>
    <property type="project" value="UniProtKB-UniRule"/>
</dbReference>
<keyword evidence="7" id="KW-1185">Reference proteome</keyword>
<dbReference type="GO" id="GO:0043866">
    <property type="term" value="F:adenylyl-sulfate reductase (thioredoxin) activity"/>
    <property type="evidence" value="ECO:0007669"/>
    <property type="project" value="UniProtKB-EC"/>
</dbReference>
<dbReference type="CDD" id="cd23945">
    <property type="entry name" value="PAPS_reductase"/>
    <property type="match status" value="1"/>
</dbReference>
<dbReference type="GO" id="GO:0019379">
    <property type="term" value="P:sulfate assimilation, phosphoadenylyl sulfate reduction by phosphoadenylyl-sulfate reductase (thioredoxin)"/>
    <property type="evidence" value="ECO:0007669"/>
    <property type="project" value="UniProtKB-UniRule"/>
</dbReference>
<comment type="catalytic activity">
    <reaction evidence="4">
        <text>[thioredoxin]-disulfide + sulfite + AMP + 2 H(+) = adenosine 5'-phosphosulfate + [thioredoxin]-dithiol</text>
        <dbReference type="Rhea" id="RHEA:21976"/>
        <dbReference type="Rhea" id="RHEA-COMP:10698"/>
        <dbReference type="Rhea" id="RHEA-COMP:10700"/>
        <dbReference type="ChEBI" id="CHEBI:15378"/>
        <dbReference type="ChEBI" id="CHEBI:17359"/>
        <dbReference type="ChEBI" id="CHEBI:29950"/>
        <dbReference type="ChEBI" id="CHEBI:50058"/>
        <dbReference type="ChEBI" id="CHEBI:58243"/>
        <dbReference type="ChEBI" id="CHEBI:456215"/>
        <dbReference type="EC" id="1.8.4.10"/>
    </reaction>
</comment>
<dbReference type="Proteomes" id="UP000256900">
    <property type="component" value="Unassembled WGS sequence"/>
</dbReference>
<evidence type="ECO:0000313" key="6">
    <source>
        <dbReference type="EMBL" id="REF88130.1"/>
    </source>
</evidence>
<dbReference type="AlphaFoldDB" id="A0A3D9Z2B0"/>
<dbReference type="EMBL" id="QUMO01000002">
    <property type="protein sequence ID" value="REF88130.1"/>
    <property type="molecule type" value="Genomic_DNA"/>
</dbReference>
<dbReference type="Gene3D" id="3.40.50.620">
    <property type="entry name" value="HUPs"/>
    <property type="match status" value="1"/>
</dbReference>
<dbReference type="GO" id="GO:0051539">
    <property type="term" value="F:4 iron, 4 sulfur cluster binding"/>
    <property type="evidence" value="ECO:0007669"/>
    <property type="project" value="UniProtKB-UniRule"/>
</dbReference>
<dbReference type="PIRSF" id="PIRSF000857">
    <property type="entry name" value="PAPS_reductase"/>
    <property type="match status" value="1"/>
</dbReference>
<dbReference type="HAMAP" id="MF_00063">
    <property type="entry name" value="CysH"/>
    <property type="match status" value="1"/>
</dbReference>
<sequence>MSVLEAPLFGDQIAASRLSDRFYALGAEKLLRLAIQDLFTGRIALVSSFGADSAVLLHMVAQIDKATPVLFLDTLHLFPETLAYRDALVDRLGLTRLITLKPDLEELSREDPENFQWSSDPDRCCALRKVVPLAKALANYDAWITGRKRFQAATRAALPLFESDGPRIKLNPLATWTQADIKAYFEKYDLPEHPLVAKNFLSIGCLPCTSPVRPGEDARSGRWRGRGKTECGVHIPSVLEAGADI</sequence>
<dbReference type="PANTHER" id="PTHR46509:SF1">
    <property type="entry name" value="PHOSPHOADENOSINE PHOSPHOSULFATE REDUCTASE"/>
    <property type="match status" value="1"/>
</dbReference>
<evidence type="ECO:0000256" key="2">
    <source>
        <dbReference type="ARBA" id="ARBA00023002"/>
    </source>
</evidence>
<feature type="domain" description="Phosphoadenosine phosphosulphate reductase" evidence="5">
    <location>
        <begin position="43"/>
        <end position="211"/>
    </location>
</feature>
<proteinExistence type="inferred from homology"/>
<dbReference type="EC" id="1.8.4.10" evidence="4"/>
<dbReference type="InterPro" id="IPR014729">
    <property type="entry name" value="Rossmann-like_a/b/a_fold"/>
</dbReference>
<evidence type="ECO:0000256" key="4">
    <source>
        <dbReference type="HAMAP-Rule" id="MF_00063"/>
    </source>
</evidence>
<feature type="binding site" evidence="4">
    <location>
        <position position="205"/>
    </location>
    <ligand>
        <name>[4Fe-4S] cluster</name>
        <dbReference type="ChEBI" id="CHEBI:49883"/>
    </ligand>
</feature>
<feature type="binding site" evidence="4">
    <location>
        <position position="208"/>
    </location>
    <ligand>
        <name>[4Fe-4S] cluster</name>
        <dbReference type="ChEBI" id="CHEBI:49883"/>
    </ligand>
</feature>
<keyword evidence="4" id="KW-0411">Iron-sulfur</keyword>
<dbReference type="NCBIfam" id="NF002537">
    <property type="entry name" value="PRK02090.1"/>
    <property type="match status" value="1"/>
</dbReference>
<protein>
    <recommendedName>
        <fullName evidence="4">Adenosine 5'-phosphosulfate reductase</fullName>
        <shortName evidence="4">APS reductase</shortName>
        <ecNumber evidence="4">1.8.4.10</ecNumber>
    </recommendedName>
    <alternativeName>
        <fullName evidence="4">5'-adenylylsulfate reductase</fullName>
    </alternativeName>
    <alternativeName>
        <fullName evidence="4">Thioredoxin-dependent 5'-adenylylsulfate reductase</fullName>
    </alternativeName>
</protein>
<comment type="similarity">
    <text evidence="1 4">Belongs to the PAPS reductase family. CysH subfamily.</text>
</comment>
<dbReference type="InterPro" id="IPR004511">
    <property type="entry name" value="PAPS/APS_Rdtase"/>
</dbReference>
<dbReference type="Pfam" id="PF01507">
    <property type="entry name" value="PAPS_reduct"/>
    <property type="match status" value="1"/>
</dbReference>
<keyword evidence="2 4" id="KW-0560">Oxidoreductase</keyword>
<comment type="pathway">
    <text evidence="3 4">Sulfur metabolism; hydrogen sulfide biosynthesis; sulfite from sulfate.</text>
</comment>
<dbReference type="GO" id="GO:0005737">
    <property type="term" value="C:cytoplasm"/>
    <property type="evidence" value="ECO:0007669"/>
    <property type="project" value="UniProtKB-SubCell"/>
</dbReference>
<dbReference type="OrthoDB" id="9794018at2"/>
<dbReference type="SUPFAM" id="SSF52402">
    <property type="entry name" value="Adenine nucleotide alpha hydrolases-like"/>
    <property type="match status" value="1"/>
</dbReference>
<dbReference type="GO" id="GO:0004604">
    <property type="term" value="F:phosphoadenylyl-sulfate reductase (thioredoxin) activity"/>
    <property type="evidence" value="ECO:0007669"/>
    <property type="project" value="UniProtKB-UniRule"/>
</dbReference>
<evidence type="ECO:0000256" key="3">
    <source>
        <dbReference type="ARBA" id="ARBA00024327"/>
    </source>
</evidence>
<evidence type="ECO:0000256" key="1">
    <source>
        <dbReference type="ARBA" id="ARBA00009732"/>
    </source>
</evidence>
<dbReference type="InterPro" id="IPR002500">
    <property type="entry name" value="PAPS_reduct_dom"/>
</dbReference>
<dbReference type="RefSeq" id="WP_115836243.1">
    <property type="nucleotide sequence ID" value="NZ_CP025086.1"/>
</dbReference>
<dbReference type="PANTHER" id="PTHR46509">
    <property type="entry name" value="PHOSPHOADENOSINE PHOSPHOSULFATE REDUCTASE"/>
    <property type="match status" value="1"/>
</dbReference>
<feature type="binding site" evidence="4">
    <location>
        <position position="125"/>
    </location>
    <ligand>
        <name>[4Fe-4S] cluster</name>
        <dbReference type="ChEBI" id="CHEBI:49883"/>
    </ligand>
</feature>
<name>A0A3D9Z2B0_9HYPH</name>
<dbReference type="NCBIfam" id="TIGR00434">
    <property type="entry name" value="cysH"/>
    <property type="match status" value="1"/>
</dbReference>
<comment type="subcellular location">
    <subcellularLocation>
        <location evidence="4">Cytoplasm</location>
    </subcellularLocation>
</comment>